<dbReference type="EMBL" id="FOWR01000069">
    <property type="protein sequence ID" value="SFQ33458.1"/>
    <property type="molecule type" value="Genomic_DNA"/>
</dbReference>
<feature type="chain" id="PRO_5010246069" evidence="1">
    <location>
        <begin position="20"/>
        <end position="113"/>
    </location>
</feature>
<evidence type="ECO:0000256" key="1">
    <source>
        <dbReference type="SAM" id="SignalP"/>
    </source>
</evidence>
<name>A0A1I5XND5_9GAMM</name>
<feature type="signal peptide" evidence="1">
    <location>
        <begin position="1"/>
        <end position="19"/>
    </location>
</feature>
<proteinExistence type="predicted"/>
<reference evidence="2 3" key="1">
    <citation type="submission" date="2016-10" db="EMBL/GenBank/DDBJ databases">
        <authorList>
            <person name="de Groot N.N."/>
        </authorList>
    </citation>
    <scope>NUCLEOTIDE SEQUENCE [LARGE SCALE GENOMIC DNA]</scope>
    <source>
        <strain evidence="2 3">DSM 15893</strain>
    </source>
</reference>
<dbReference type="GeneID" id="35869581"/>
<evidence type="ECO:0000313" key="2">
    <source>
        <dbReference type="EMBL" id="SFQ33458.1"/>
    </source>
</evidence>
<dbReference type="RefSeq" id="WP_017013458.1">
    <property type="nucleotide sequence ID" value="NZ_FOWR01000069.1"/>
</dbReference>
<sequence length="113" mass="12862">MKKMFLLAIFLTSPLQAFAMTDCVTQKAIQWIRVGETENQDFNNNKQTIVVKFSGIEQEKLLDIYMNLDDYQGPPILGLLNSAMNIGNIVTVRDSRDSCTSFDQVVVHKPNYE</sequence>
<dbReference type="Proteomes" id="UP000182692">
    <property type="component" value="Unassembled WGS sequence"/>
</dbReference>
<dbReference type="AlphaFoldDB" id="A0A1I5XND5"/>
<accession>A0A1I5XND5</accession>
<keyword evidence="1" id="KW-0732">Signal</keyword>
<protein>
    <submittedName>
        <fullName evidence="2">Uncharacterized protein</fullName>
    </submittedName>
</protein>
<evidence type="ECO:0000313" key="3">
    <source>
        <dbReference type="Proteomes" id="UP000182692"/>
    </source>
</evidence>
<gene>
    <name evidence="2" type="ORF">SAMN03084138_04780</name>
</gene>
<dbReference type="OrthoDB" id="5918349at2"/>
<organism evidence="2 3">
    <name type="scientific">Enterovibrio norvegicus DSM 15893</name>
    <dbReference type="NCBI Taxonomy" id="1121869"/>
    <lineage>
        <taxon>Bacteria</taxon>
        <taxon>Pseudomonadati</taxon>
        <taxon>Pseudomonadota</taxon>
        <taxon>Gammaproteobacteria</taxon>
        <taxon>Vibrionales</taxon>
        <taxon>Vibrionaceae</taxon>
        <taxon>Enterovibrio</taxon>
    </lineage>
</organism>